<dbReference type="InterPro" id="IPR046357">
    <property type="entry name" value="PPIase_dom_sf"/>
</dbReference>
<dbReference type="Pfam" id="PF00254">
    <property type="entry name" value="FKBP_C"/>
    <property type="match status" value="1"/>
</dbReference>
<evidence type="ECO:0000313" key="9">
    <source>
        <dbReference type="Proteomes" id="UP001431783"/>
    </source>
</evidence>
<feature type="compositionally biased region" description="Basic and acidic residues" evidence="6">
    <location>
        <begin position="148"/>
        <end position="159"/>
    </location>
</feature>
<accession>A0AAW1UU09</accession>
<comment type="similarity">
    <text evidence="4">Belongs to the FKBP-type PPIase family.</text>
</comment>
<sequence>MFWGLIMEPQKRYSQVIKRPFHISKAALDLSNSDGQPSQIMVGYEGRNYLLCTLRKPDILQCTLDLNFEEGTTVSFATNGKSHVHLTGYLVKDVYEDEEEVEDQEEFQVSAQKHKRSNDSTEKQSSSKKARKTKEVLEEEEESDDSIDLEKLTGMPDKDESTDDGSDDFVSTSEEEEAEEEEEDEDYDPDDENMEKVMDSFAEQAKKRKKEKEAKVKKGQQSKESTPLKQTPGPKVKKPENGTVEDEKKKGKEEKKGKQNQSSTPSQKVLAGGVIIEDMKEGHGAVAGNGKFVYVYYEGFLKGKKKPFDTCSKSPGFGFRLGKGEVIKGWDIALEGMKVGGKRRVTIPPHLGYGAKGSLPAIPPNSTLVFEIDLLKMK</sequence>
<evidence type="ECO:0000256" key="6">
    <source>
        <dbReference type="SAM" id="MobiDB-lite"/>
    </source>
</evidence>
<evidence type="ECO:0000256" key="5">
    <source>
        <dbReference type="PROSITE-ProRule" id="PRU00277"/>
    </source>
</evidence>
<dbReference type="GO" id="GO:0003755">
    <property type="term" value="F:peptidyl-prolyl cis-trans isomerase activity"/>
    <property type="evidence" value="ECO:0007669"/>
    <property type="project" value="UniProtKB-KW"/>
</dbReference>
<dbReference type="Pfam" id="PF17800">
    <property type="entry name" value="NPL"/>
    <property type="match status" value="1"/>
</dbReference>
<proteinExistence type="inferred from homology"/>
<dbReference type="InterPro" id="IPR023566">
    <property type="entry name" value="PPIase_Fpr3/Fpr4-like"/>
</dbReference>
<dbReference type="PANTHER" id="PTHR43811">
    <property type="entry name" value="FKBP-TYPE PEPTIDYL-PROLYL CIS-TRANS ISOMERASE FKPA"/>
    <property type="match status" value="1"/>
</dbReference>
<evidence type="ECO:0000256" key="1">
    <source>
        <dbReference type="ARBA" id="ARBA00000971"/>
    </source>
</evidence>
<dbReference type="AlphaFoldDB" id="A0AAW1UU09"/>
<gene>
    <name evidence="8" type="ORF">WA026_007393</name>
</gene>
<comment type="catalytic activity">
    <reaction evidence="1 4 5">
        <text>[protein]-peptidylproline (omega=180) = [protein]-peptidylproline (omega=0)</text>
        <dbReference type="Rhea" id="RHEA:16237"/>
        <dbReference type="Rhea" id="RHEA-COMP:10747"/>
        <dbReference type="Rhea" id="RHEA-COMP:10748"/>
        <dbReference type="ChEBI" id="CHEBI:83833"/>
        <dbReference type="ChEBI" id="CHEBI:83834"/>
        <dbReference type="EC" id="5.2.1.8"/>
    </reaction>
</comment>
<feature type="compositionally biased region" description="Acidic residues" evidence="6">
    <location>
        <begin position="137"/>
        <end position="147"/>
    </location>
</feature>
<reference evidence="8 9" key="1">
    <citation type="submission" date="2023-03" db="EMBL/GenBank/DDBJ databases">
        <title>Genome insight into feeding habits of ladybird beetles.</title>
        <authorList>
            <person name="Li H.-S."/>
            <person name="Huang Y.-H."/>
            <person name="Pang H."/>
        </authorList>
    </citation>
    <scope>NUCLEOTIDE SEQUENCE [LARGE SCALE GENOMIC DNA]</scope>
    <source>
        <strain evidence="8">SYSU_2023b</strain>
        <tissue evidence="8">Whole body</tissue>
    </source>
</reference>
<feature type="region of interest" description="Disordered" evidence="6">
    <location>
        <begin position="101"/>
        <end position="269"/>
    </location>
</feature>
<keyword evidence="9" id="KW-1185">Reference proteome</keyword>
<dbReference type="Gene3D" id="2.60.120.340">
    <property type="entry name" value="Nucleoplasmin core domain"/>
    <property type="match status" value="1"/>
</dbReference>
<evidence type="ECO:0000256" key="3">
    <source>
        <dbReference type="ARBA" id="ARBA00023235"/>
    </source>
</evidence>
<evidence type="ECO:0000256" key="4">
    <source>
        <dbReference type="PIRNR" id="PIRNR001473"/>
    </source>
</evidence>
<evidence type="ECO:0000256" key="2">
    <source>
        <dbReference type="ARBA" id="ARBA00023110"/>
    </source>
</evidence>
<dbReference type="GO" id="GO:0000785">
    <property type="term" value="C:chromatin"/>
    <property type="evidence" value="ECO:0007669"/>
    <property type="project" value="TreeGrafter"/>
</dbReference>
<dbReference type="InterPro" id="IPR001179">
    <property type="entry name" value="PPIase_FKBP_dom"/>
</dbReference>
<dbReference type="GO" id="GO:0005730">
    <property type="term" value="C:nucleolus"/>
    <property type="evidence" value="ECO:0007669"/>
    <property type="project" value="TreeGrafter"/>
</dbReference>
<evidence type="ECO:0000259" key="7">
    <source>
        <dbReference type="PROSITE" id="PS50059"/>
    </source>
</evidence>
<dbReference type="PANTHER" id="PTHR43811:SF19">
    <property type="entry name" value="39 KDA FK506-BINDING NUCLEAR PROTEIN"/>
    <property type="match status" value="1"/>
</dbReference>
<evidence type="ECO:0000313" key="8">
    <source>
        <dbReference type="EMBL" id="KAK9884550.1"/>
    </source>
</evidence>
<comment type="caution">
    <text evidence="8">The sequence shown here is derived from an EMBL/GenBank/DDBJ whole genome shotgun (WGS) entry which is preliminary data.</text>
</comment>
<keyword evidence="2 4" id="KW-0697">Rotamase</keyword>
<dbReference type="EMBL" id="JARQZJ010000093">
    <property type="protein sequence ID" value="KAK9884550.1"/>
    <property type="molecule type" value="Genomic_DNA"/>
</dbReference>
<feature type="compositionally biased region" description="Basic and acidic residues" evidence="6">
    <location>
        <begin position="237"/>
        <end position="257"/>
    </location>
</feature>
<dbReference type="InterPro" id="IPR041232">
    <property type="entry name" value="NPL"/>
</dbReference>
<feature type="domain" description="PPIase FKBP-type" evidence="7">
    <location>
        <begin position="290"/>
        <end position="378"/>
    </location>
</feature>
<dbReference type="PROSITE" id="PS50059">
    <property type="entry name" value="FKBP_PPIASE"/>
    <property type="match status" value="1"/>
</dbReference>
<dbReference type="FunFam" id="3.10.50.40:FF:000006">
    <property type="entry name" value="Peptidyl-prolyl cis-trans isomerase"/>
    <property type="match status" value="1"/>
</dbReference>
<dbReference type="Proteomes" id="UP001431783">
    <property type="component" value="Unassembled WGS sequence"/>
</dbReference>
<dbReference type="EC" id="5.2.1.8" evidence="4"/>
<organism evidence="8 9">
    <name type="scientific">Henosepilachna vigintioctopunctata</name>
    <dbReference type="NCBI Taxonomy" id="420089"/>
    <lineage>
        <taxon>Eukaryota</taxon>
        <taxon>Metazoa</taxon>
        <taxon>Ecdysozoa</taxon>
        <taxon>Arthropoda</taxon>
        <taxon>Hexapoda</taxon>
        <taxon>Insecta</taxon>
        <taxon>Pterygota</taxon>
        <taxon>Neoptera</taxon>
        <taxon>Endopterygota</taxon>
        <taxon>Coleoptera</taxon>
        <taxon>Polyphaga</taxon>
        <taxon>Cucujiformia</taxon>
        <taxon>Coccinelloidea</taxon>
        <taxon>Coccinellidae</taxon>
        <taxon>Epilachninae</taxon>
        <taxon>Epilachnini</taxon>
        <taxon>Henosepilachna</taxon>
    </lineage>
</organism>
<keyword evidence="3 4" id="KW-0413">Isomerase</keyword>
<dbReference type="PIRSF" id="PIRSF001473">
    <property type="entry name" value="FK506-bp_FPR3"/>
    <property type="match status" value="1"/>
</dbReference>
<feature type="compositionally biased region" description="Acidic residues" evidence="6">
    <location>
        <begin position="160"/>
        <end position="193"/>
    </location>
</feature>
<dbReference type="Gene3D" id="3.10.50.40">
    <property type="match status" value="1"/>
</dbReference>
<dbReference type="SUPFAM" id="SSF54534">
    <property type="entry name" value="FKBP-like"/>
    <property type="match status" value="1"/>
</dbReference>
<protein>
    <recommendedName>
        <fullName evidence="4">FK506-binding protein</fullName>
        <ecNumber evidence="4">5.2.1.8</ecNumber>
    </recommendedName>
</protein>
<name>A0AAW1UU09_9CUCU</name>